<dbReference type="AlphaFoldDB" id="A0A5K3FV68"/>
<dbReference type="WBParaSite" id="MCU_010306-RA">
    <property type="protein sequence ID" value="MCU_010306-RA"/>
    <property type="gene ID" value="MCU_010306"/>
</dbReference>
<protein>
    <submittedName>
        <fullName evidence="1">Endonuclease_NS domain-containing protein</fullName>
    </submittedName>
</protein>
<evidence type="ECO:0000313" key="1">
    <source>
        <dbReference type="WBParaSite" id="MCU_010306-RA"/>
    </source>
</evidence>
<organism evidence="1">
    <name type="scientific">Mesocestoides corti</name>
    <name type="common">Flatworm</name>
    <dbReference type="NCBI Taxonomy" id="53468"/>
    <lineage>
        <taxon>Eukaryota</taxon>
        <taxon>Metazoa</taxon>
        <taxon>Spiralia</taxon>
        <taxon>Lophotrochozoa</taxon>
        <taxon>Platyhelminthes</taxon>
        <taxon>Cestoda</taxon>
        <taxon>Eucestoda</taxon>
        <taxon>Cyclophyllidea</taxon>
        <taxon>Mesocestoididae</taxon>
        <taxon>Mesocestoides</taxon>
    </lineage>
</organism>
<name>A0A5K3FV68_MESCO</name>
<proteinExistence type="predicted"/>
<accession>A0A5K3FV68</accession>
<reference evidence="1" key="1">
    <citation type="submission" date="2019-11" db="UniProtKB">
        <authorList>
            <consortium name="WormBaseParasite"/>
        </authorList>
    </citation>
    <scope>IDENTIFICATION</scope>
</reference>
<sequence>MVIVTFVLVENPAVRNAVCVCARAYLSFPTSDRPFQRGQMCVEGKKEIRVLYITVTALQSITDAPNLTNKSVASVGGLFVFTPSESKTVKIDRSKTYIDIGFFGNRSKSIPFMPVAQDYPTNTPQFTSFPNNWRTIKPVVEEPAVTQLVQINQM</sequence>